<dbReference type="PRINTS" id="PR00081">
    <property type="entry name" value="GDHRDH"/>
</dbReference>
<proteinExistence type="inferred from homology"/>
<dbReference type="InterPro" id="IPR020904">
    <property type="entry name" value="Sc_DH/Rdtase_CS"/>
</dbReference>
<dbReference type="EMBL" id="QJNS01000181">
    <property type="protein sequence ID" value="RYO83739.1"/>
    <property type="molecule type" value="Genomic_DNA"/>
</dbReference>
<organism evidence="5 6">
    <name type="scientific">Monosporascus cannonballus</name>
    <dbReference type="NCBI Taxonomy" id="155416"/>
    <lineage>
        <taxon>Eukaryota</taxon>
        <taxon>Fungi</taxon>
        <taxon>Dikarya</taxon>
        <taxon>Ascomycota</taxon>
        <taxon>Pezizomycotina</taxon>
        <taxon>Sordariomycetes</taxon>
        <taxon>Xylariomycetidae</taxon>
        <taxon>Xylariales</taxon>
        <taxon>Xylariales incertae sedis</taxon>
        <taxon>Monosporascus</taxon>
    </lineage>
</organism>
<sequence length="264" mass="27374">MAQSLQGTTVLVTGAAGGLGKAIAKGYLDAGANVAICDISDERLKQTSDEFEGTGRFLGVKTDVTDEVAVNELVGAVVAKFGRVDVLVNNAGIADVFDPIGTLSKEIWDRVLSINLTGSFLPARAAVNAMERQSPPGGVIIQIGSTASSRGLEAGVAYTVSKHGVAALVKNTAGFYGPKGIYAIGLMLGPMIDTNILEGMKALGEFNREAYSLTVAASLKPEQIGEVAVKLDDVAKYCVFLSDRSIAASANGSCITFNKNSPRA</sequence>
<evidence type="ECO:0000256" key="2">
    <source>
        <dbReference type="ARBA" id="ARBA00022857"/>
    </source>
</evidence>
<dbReference type="PROSITE" id="PS00061">
    <property type="entry name" value="ADH_SHORT"/>
    <property type="match status" value="1"/>
</dbReference>
<evidence type="ECO:0000313" key="6">
    <source>
        <dbReference type="Proteomes" id="UP000294003"/>
    </source>
</evidence>
<dbReference type="Pfam" id="PF00106">
    <property type="entry name" value="adh_short"/>
    <property type="match status" value="1"/>
</dbReference>
<dbReference type="SUPFAM" id="SSF51735">
    <property type="entry name" value="NAD(P)-binding Rossmann-fold domains"/>
    <property type="match status" value="1"/>
</dbReference>
<reference evidence="5 6" key="1">
    <citation type="submission" date="2018-06" db="EMBL/GenBank/DDBJ databases">
        <title>Complete Genomes of Monosporascus.</title>
        <authorList>
            <person name="Robinson A.J."/>
            <person name="Natvig D.O."/>
        </authorList>
    </citation>
    <scope>NUCLEOTIDE SEQUENCE [LARGE SCALE GENOMIC DNA]</scope>
    <source>
        <strain evidence="5 6">CBS 609.92</strain>
    </source>
</reference>
<dbReference type="Gene3D" id="3.40.50.720">
    <property type="entry name" value="NAD(P)-binding Rossmann-like Domain"/>
    <property type="match status" value="1"/>
</dbReference>
<dbReference type="PRINTS" id="PR00080">
    <property type="entry name" value="SDRFAMILY"/>
</dbReference>
<dbReference type="PANTHER" id="PTHR24321:SF8">
    <property type="entry name" value="ESTRADIOL 17-BETA-DEHYDROGENASE 8-RELATED"/>
    <property type="match status" value="1"/>
</dbReference>
<dbReference type="PANTHER" id="PTHR24321">
    <property type="entry name" value="DEHYDROGENASES, SHORT CHAIN"/>
    <property type="match status" value="1"/>
</dbReference>
<evidence type="ECO:0000256" key="3">
    <source>
        <dbReference type="ARBA" id="ARBA00023002"/>
    </source>
</evidence>
<dbReference type="InterPro" id="IPR002347">
    <property type="entry name" value="SDR_fam"/>
</dbReference>
<evidence type="ECO:0000256" key="4">
    <source>
        <dbReference type="RuleBase" id="RU000363"/>
    </source>
</evidence>
<dbReference type="InterPro" id="IPR036291">
    <property type="entry name" value="NAD(P)-bd_dom_sf"/>
</dbReference>
<evidence type="ECO:0000313" key="5">
    <source>
        <dbReference type="EMBL" id="RYO83739.1"/>
    </source>
</evidence>
<comment type="similarity">
    <text evidence="1 4">Belongs to the short-chain dehydrogenases/reductases (SDR) family.</text>
</comment>
<protein>
    <submittedName>
        <fullName evidence="5">Uncharacterized protein</fullName>
    </submittedName>
</protein>
<name>A0ABY0H6M2_9PEZI</name>
<evidence type="ECO:0000256" key="1">
    <source>
        <dbReference type="ARBA" id="ARBA00006484"/>
    </source>
</evidence>
<dbReference type="CDD" id="cd05233">
    <property type="entry name" value="SDR_c"/>
    <property type="match status" value="1"/>
</dbReference>
<keyword evidence="2" id="KW-0521">NADP</keyword>
<comment type="caution">
    <text evidence="5">The sequence shown here is derived from an EMBL/GenBank/DDBJ whole genome shotgun (WGS) entry which is preliminary data.</text>
</comment>
<keyword evidence="3" id="KW-0560">Oxidoreductase</keyword>
<keyword evidence="6" id="KW-1185">Reference proteome</keyword>
<accession>A0ABY0H6M2</accession>
<dbReference type="Proteomes" id="UP000294003">
    <property type="component" value="Unassembled WGS sequence"/>
</dbReference>
<gene>
    <name evidence="5" type="ORF">DL762_005981</name>
</gene>